<dbReference type="KEGG" id="xho:A9255_00790"/>
<organism evidence="2 4">
    <name type="scientific">Xenorhabdus hominickii</name>
    <dbReference type="NCBI Taxonomy" id="351679"/>
    <lineage>
        <taxon>Bacteria</taxon>
        <taxon>Pseudomonadati</taxon>
        <taxon>Pseudomonadota</taxon>
        <taxon>Gammaproteobacteria</taxon>
        <taxon>Enterobacterales</taxon>
        <taxon>Morganellaceae</taxon>
        <taxon>Xenorhabdus</taxon>
    </lineage>
</organism>
<dbReference type="OrthoDB" id="6448119at2"/>
<accession>A0A2G0Q707</accession>
<evidence type="ECO:0000313" key="4">
    <source>
        <dbReference type="Proteomes" id="UP000225433"/>
    </source>
</evidence>
<dbReference type="AlphaFoldDB" id="A0A2G0Q707"/>
<protein>
    <submittedName>
        <fullName evidence="2">Uncharacterized protein</fullName>
    </submittedName>
</protein>
<dbReference type="Proteomes" id="UP000225433">
    <property type="component" value="Unassembled WGS sequence"/>
</dbReference>
<dbReference type="EMBL" id="NJAI01000004">
    <property type="protein sequence ID" value="PHM54981.1"/>
    <property type="molecule type" value="Genomic_DNA"/>
</dbReference>
<dbReference type="RefSeq" id="WP_069315048.1">
    <property type="nucleotide sequence ID" value="NZ_CAWNQJ010000068.1"/>
</dbReference>
<dbReference type="EMBL" id="CP016176">
    <property type="protein sequence ID" value="AOM39279.1"/>
    <property type="molecule type" value="Genomic_DNA"/>
</dbReference>
<evidence type="ECO:0000313" key="3">
    <source>
        <dbReference type="Proteomes" id="UP000094600"/>
    </source>
</evidence>
<reference evidence="2 4" key="2">
    <citation type="journal article" date="2017" name="Nat. Microbiol.">
        <title>Natural product diversity associated with the nematode symbionts Photorhabdus and Xenorhabdus.</title>
        <authorList>
            <person name="Tobias N.J."/>
            <person name="Wolff H."/>
            <person name="Djahanschiri B."/>
            <person name="Grundmann F."/>
            <person name="Kronenwerth M."/>
            <person name="Shi Y.M."/>
            <person name="Simonyi S."/>
            <person name="Grun P."/>
            <person name="Shapiro-Ilan D."/>
            <person name="Pidot S.J."/>
            <person name="Stinear T.P."/>
            <person name="Ebersberger I."/>
            <person name="Bode H.B."/>
        </authorList>
    </citation>
    <scope>NUCLEOTIDE SEQUENCE [LARGE SCALE GENOMIC DNA]</scope>
    <source>
        <strain evidence="2 4">DSM 17903</strain>
    </source>
</reference>
<evidence type="ECO:0000313" key="1">
    <source>
        <dbReference type="EMBL" id="AOM39279.1"/>
    </source>
</evidence>
<sequence>MNTNAYTLIGRATCQLLDKNTPICNETIAEVIFCIFHAEYSGAYDEQCEAFNDAMKLLVNNPIK</sequence>
<reference evidence="1 3" key="1">
    <citation type="submission" date="2016-06" db="EMBL/GenBank/DDBJ databases">
        <title>Bacterial characters and pathogenicity of Xenorhabdus hominickii from an entomopathogenic nematode, Steinernema monticolum.</title>
        <authorList>
            <person name="Park Y."/>
            <person name="Kim Y."/>
        </authorList>
    </citation>
    <scope>NUCLEOTIDE SEQUENCE [LARGE SCALE GENOMIC DNA]</scope>
    <source>
        <strain evidence="1 3">ANU1</strain>
    </source>
</reference>
<evidence type="ECO:0000313" key="2">
    <source>
        <dbReference type="EMBL" id="PHM54981.1"/>
    </source>
</evidence>
<keyword evidence="3" id="KW-1185">Reference proteome</keyword>
<dbReference type="Proteomes" id="UP000094600">
    <property type="component" value="Chromosome"/>
</dbReference>
<name>A0A2G0Q707_XENHO</name>
<gene>
    <name evidence="1" type="ORF">A9255_00790</name>
    <name evidence="2" type="ORF">Xhom_02951</name>
</gene>
<proteinExistence type="predicted"/>